<keyword evidence="3" id="KW-1185">Reference proteome</keyword>
<dbReference type="InterPro" id="IPR041581">
    <property type="entry name" value="Glyoxalase_6"/>
</dbReference>
<dbReference type="SUPFAM" id="SSF54593">
    <property type="entry name" value="Glyoxalase/Bleomycin resistance protein/Dihydroxybiphenyl dioxygenase"/>
    <property type="match status" value="2"/>
</dbReference>
<proteinExistence type="predicted"/>
<keyword evidence="2" id="KW-0456">Lyase</keyword>
<dbReference type="Pfam" id="PF18029">
    <property type="entry name" value="Glyoxalase_6"/>
    <property type="match status" value="2"/>
</dbReference>
<evidence type="ECO:0000313" key="3">
    <source>
        <dbReference type="Proteomes" id="UP000547458"/>
    </source>
</evidence>
<dbReference type="PANTHER" id="PTHR35908:SF1">
    <property type="entry name" value="CONSERVED PROTEIN"/>
    <property type="match status" value="1"/>
</dbReference>
<comment type="caution">
    <text evidence="2">The sequence shown here is derived from an EMBL/GenBank/DDBJ whole genome shotgun (WGS) entry which is preliminary data.</text>
</comment>
<reference evidence="2 3" key="1">
    <citation type="submission" date="2020-03" db="EMBL/GenBank/DDBJ databases">
        <title>Sequencing the genomes of 1000 actinobacteria strains.</title>
        <authorList>
            <person name="Klenk H.-P."/>
        </authorList>
    </citation>
    <scope>NUCLEOTIDE SEQUENCE [LARGE SCALE GENOMIC DNA]</scope>
    <source>
        <strain evidence="2 3">DSM 16403</strain>
    </source>
</reference>
<dbReference type="PANTHER" id="PTHR35908">
    <property type="entry name" value="HYPOTHETICAL FUSION PROTEIN"/>
    <property type="match status" value="1"/>
</dbReference>
<dbReference type="InterPro" id="IPR029068">
    <property type="entry name" value="Glyas_Bleomycin-R_OHBP_Dase"/>
</dbReference>
<evidence type="ECO:0000259" key="1">
    <source>
        <dbReference type="Pfam" id="PF18029"/>
    </source>
</evidence>
<dbReference type="EMBL" id="JAATJL010000001">
    <property type="protein sequence ID" value="NJC22203.1"/>
    <property type="molecule type" value="Genomic_DNA"/>
</dbReference>
<dbReference type="Gene3D" id="3.10.180.10">
    <property type="entry name" value="2,3-Dihydroxybiphenyl 1,2-Dioxygenase, domain 1"/>
    <property type="match status" value="2"/>
</dbReference>
<sequence>MYLENLVFDALDPQRVGRFWEAAVGGERLTDEHAGFETRLAIPDGPTLDLCFQRVPEPPSAEPRIHLDLYGGQRQENEVERLIGLGARRFDIGQGEVPWVVLADPEGNPCCMMGERAAYEDTGPIAGIPLDSADPDRDATFWSWLTGWTPSTQAPRSLRHSSRRGPVLELCDELSPKGSVKNRMHLDVRLDPGEDPDDIAVAIAKRGGREVTAQPNGLPWRTYADPSGNEFCVLPASP</sequence>
<dbReference type="GO" id="GO:0016829">
    <property type="term" value="F:lyase activity"/>
    <property type="evidence" value="ECO:0007669"/>
    <property type="project" value="UniProtKB-KW"/>
</dbReference>
<name>A0A846RGE7_9MICC</name>
<dbReference type="Proteomes" id="UP000547458">
    <property type="component" value="Unassembled WGS sequence"/>
</dbReference>
<evidence type="ECO:0000313" key="2">
    <source>
        <dbReference type="EMBL" id="NJC22203.1"/>
    </source>
</evidence>
<dbReference type="AlphaFoldDB" id="A0A846RGE7"/>
<gene>
    <name evidence="2" type="ORF">BJ994_001279</name>
</gene>
<dbReference type="RefSeq" id="WP_167992641.1">
    <property type="nucleotide sequence ID" value="NZ_JAATJL010000001.1"/>
</dbReference>
<accession>A0A846RGE7</accession>
<protein>
    <submittedName>
        <fullName evidence="2">Putative enzyme related to lactoylglutathione lyase</fullName>
    </submittedName>
</protein>
<feature type="domain" description="Glyoxalase-like" evidence="1">
    <location>
        <begin position="130"/>
        <end position="234"/>
    </location>
</feature>
<organism evidence="2 3">
    <name type="scientific">Arthrobacter pigmenti</name>
    <dbReference type="NCBI Taxonomy" id="271432"/>
    <lineage>
        <taxon>Bacteria</taxon>
        <taxon>Bacillati</taxon>
        <taxon>Actinomycetota</taxon>
        <taxon>Actinomycetes</taxon>
        <taxon>Micrococcales</taxon>
        <taxon>Micrococcaceae</taxon>
        <taxon>Arthrobacter</taxon>
    </lineage>
</organism>
<feature type="domain" description="Glyoxalase-like" evidence="1">
    <location>
        <begin position="6"/>
        <end position="112"/>
    </location>
</feature>